<sequence length="282" mass="30659">MSAFIVTRHAGSGELSFIEQEEYRLRLEKRRENIRWGASLLAVAGLSLGVLWAVTHMPRVEMPVDAPPPAAIAIDLAPLPAATPTPQTDTPPGPQQTQAQPVPEPEPLPELTAPPSPAPNPPVPLPKMEKLHPVRKKVKTPVVLQKLQPVKLPTALENTAPPSSAAPPSEAAEAPTSAASSSRASHEKVTWQGQVLAQLERFKRYPAEAQSKRQEGTPLLFFSMDRKGHILSARLRKSSGYELLDQETLALVRRAEPLPPPPDSVPGEPLMLTVPVDFYVHE</sequence>
<protein>
    <recommendedName>
        <fullName evidence="12">TonB C-terminal domain-containing protein</fullName>
    </recommendedName>
</protein>
<dbReference type="InterPro" id="IPR051045">
    <property type="entry name" value="TonB-dependent_transducer"/>
</dbReference>
<feature type="region of interest" description="Disordered" evidence="10">
    <location>
        <begin position="80"/>
        <end position="128"/>
    </location>
</feature>
<dbReference type="Gene3D" id="3.30.1150.10">
    <property type="match status" value="1"/>
</dbReference>
<comment type="subcellular location">
    <subcellularLocation>
        <location evidence="1">Cell inner membrane</location>
        <topology evidence="1">Single-pass membrane protein</topology>
        <orientation evidence="1">Periplasmic side</orientation>
    </subcellularLocation>
</comment>
<feature type="transmembrane region" description="Helical" evidence="11">
    <location>
        <begin position="34"/>
        <end position="54"/>
    </location>
</feature>
<dbReference type="GO" id="GO:0015031">
    <property type="term" value="P:protein transport"/>
    <property type="evidence" value="ECO:0007669"/>
    <property type="project" value="UniProtKB-KW"/>
</dbReference>
<evidence type="ECO:0000256" key="9">
    <source>
        <dbReference type="ARBA" id="ARBA00023136"/>
    </source>
</evidence>
<dbReference type="NCBIfam" id="TIGR01352">
    <property type="entry name" value="tonB_Cterm"/>
    <property type="match status" value="1"/>
</dbReference>
<dbReference type="PANTHER" id="PTHR33446:SF13">
    <property type="entry name" value="TONB PROTEIN"/>
    <property type="match status" value="1"/>
</dbReference>
<evidence type="ECO:0000256" key="2">
    <source>
        <dbReference type="ARBA" id="ARBA00006555"/>
    </source>
</evidence>
<evidence type="ECO:0000256" key="10">
    <source>
        <dbReference type="SAM" id="MobiDB-lite"/>
    </source>
</evidence>
<evidence type="ECO:0000256" key="11">
    <source>
        <dbReference type="SAM" id="Phobius"/>
    </source>
</evidence>
<feature type="region of interest" description="Disordered" evidence="10">
    <location>
        <begin position="153"/>
        <end position="187"/>
    </location>
</feature>
<gene>
    <name evidence="13" type="ORF">AAJCM20276_31120</name>
</gene>
<dbReference type="InterPro" id="IPR037682">
    <property type="entry name" value="TonB_C"/>
</dbReference>
<comment type="similarity">
    <text evidence="2">Belongs to the TonB family.</text>
</comment>
<evidence type="ECO:0000313" key="14">
    <source>
        <dbReference type="Proteomes" id="UP000515220"/>
    </source>
</evidence>
<feature type="compositionally biased region" description="Low complexity" evidence="10">
    <location>
        <begin position="159"/>
        <end position="183"/>
    </location>
</feature>
<dbReference type="InterPro" id="IPR006260">
    <property type="entry name" value="TonB/TolA_C"/>
</dbReference>
<keyword evidence="3" id="KW-0813">Transport</keyword>
<evidence type="ECO:0000256" key="6">
    <source>
        <dbReference type="ARBA" id="ARBA00022692"/>
    </source>
</evidence>
<dbReference type="Proteomes" id="UP000515220">
    <property type="component" value="Chromosome"/>
</dbReference>
<dbReference type="AlphaFoldDB" id="A0A6S6PKY1"/>
<keyword evidence="8 11" id="KW-1133">Transmembrane helix</keyword>
<evidence type="ECO:0000256" key="3">
    <source>
        <dbReference type="ARBA" id="ARBA00022448"/>
    </source>
</evidence>
<dbReference type="EMBL" id="AP023326">
    <property type="protein sequence ID" value="BCI68488.1"/>
    <property type="molecule type" value="Genomic_DNA"/>
</dbReference>
<evidence type="ECO:0000313" key="13">
    <source>
        <dbReference type="EMBL" id="BCI68488.1"/>
    </source>
</evidence>
<organism evidence="13 14">
    <name type="scientific">Acetobacter aceti</name>
    <dbReference type="NCBI Taxonomy" id="435"/>
    <lineage>
        <taxon>Bacteria</taxon>
        <taxon>Pseudomonadati</taxon>
        <taxon>Pseudomonadota</taxon>
        <taxon>Alphaproteobacteria</taxon>
        <taxon>Acetobacterales</taxon>
        <taxon>Acetobacteraceae</taxon>
        <taxon>Acetobacter</taxon>
        <taxon>Acetobacter subgen. Acetobacter</taxon>
    </lineage>
</organism>
<keyword evidence="5" id="KW-0997">Cell inner membrane</keyword>
<keyword evidence="4" id="KW-1003">Cell membrane</keyword>
<feature type="compositionally biased region" description="Pro residues" evidence="10">
    <location>
        <begin position="102"/>
        <end position="125"/>
    </location>
</feature>
<reference evidence="13 14" key="1">
    <citation type="submission" date="2020-07" db="EMBL/GenBank/DDBJ databases">
        <title>Complete Genome Sequence of an acetic acid bacterium, Acetobacter aceti JCM20276.</title>
        <authorList>
            <person name="Hirose Y."/>
            <person name="Mihara H."/>
        </authorList>
    </citation>
    <scope>NUCLEOTIDE SEQUENCE [LARGE SCALE GENOMIC DNA]</scope>
    <source>
        <strain evidence="13 14">JCM20276</strain>
    </source>
</reference>
<evidence type="ECO:0000256" key="8">
    <source>
        <dbReference type="ARBA" id="ARBA00022989"/>
    </source>
</evidence>
<evidence type="ECO:0000259" key="12">
    <source>
        <dbReference type="PROSITE" id="PS52015"/>
    </source>
</evidence>
<dbReference type="RefSeq" id="WP_099347523.1">
    <property type="nucleotide sequence ID" value="NZ_AP023326.1"/>
</dbReference>
<evidence type="ECO:0000256" key="5">
    <source>
        <dbReference type="ARBA" id="ARBA00022519"/>
    </source>
</evidence>
<dbReference type="PANTHER" id="PTHR33446">
    <property type="entry name" value="PROTEIN TONB-RELATED"/>
    <property type="match status" value="1"/>
</dbReference>
<evidence type="ECO:0000256" key="4">
    <source>
        <dbReference type="ARBA" id="ARBA00022475"/>
    </source>
</evidence>
<dbReference type="Pfam" id="PF03544">
    <property type="entry name" value="TonB_C"/>
    <property type="match status" value="1"/>
</dbReference>
<keyword evidence="9 11" id="KW-0472">Membrane</keyword>
<dbReference type="SUPFAM" id="SSF74653">
    <property type="entry name" value="TolA/TonB C-terminal domain"/>
    <property type="match status" value="1"/>
</dbReference>
<name>A0A6S6PKY1_ACEAC</name>
<evidence type="ECO:0000256" key="1">
    <source>
        <dbReference type="ARBA" id="ARBA00004383"/>
    </source>
</evidence>
<keyword evidence="7" id="KW-0653">Protein transport</keyword>
<dbReference type="PROSITE" id="PS52015">
    <property type="entry name" value="TONB_CTD"/>
    <property type="match status" value="1"/>
</dbReference>
<dbReference type="GO" id="GO:0005886">
    <property type="term" value="C:plasma membrane"/>
    <property type="evidence" value="ECO:0007669"/>
    <property type="project" value="UniProtKB-SubCell"/>
</dbReference>
<evidence type="ECO:0000256" key="7">
    <source>
        <dbReference type="ARBA" id="ARBA00022927"/>
    </source>
</evidence>
<keyword evidence="6 11" id="KW-0812">Transmembrane</keyword>
<dbReference type="GO" id="GO:0055085">
    <property type="term" value="P:transmembrane transport"/>
    <property type="evidence" value="ECO:0007669"/>
    <property type="project" value="InterPro"/>
</dbReference>
<feature type="domain" description="TonB C-terminal" evidence="12">
    <location>
        <begin position="190"/>
        <end position="282"/>
    </location>
</feature>
<proteinExistence type="inferred from homology"/>
<accession>A0A6S6PKY1</accession>